<protein>
    <submittedName>
        <fullName evidence="4">Prohibitin</fullName>
    </submittedName>
</protein>
<feature type="domain" description="Band 7" evidence="3">
    <location>
        <begin position="29"/>
        <end position="199"/>
    </location>
</feature>
<gene>
    <name evidence="4" type="ORF">GKIL_3108</name>
</gene>
<dbReference type="AlphaFoldDB" id="U5QP62"/>
<evidence type="ECO:0000256" key="1">
    <source>
        <dbReference type="SAM" id="Coils"/>
    </source>
</evidence>
<name>U5QP62_GLOK1</name>
<dbReference type="InterPro" id="IPR036013">
    <property type="entry name" value="Band_7/SPFH_dom_sf"/>
</dbReference>
<dbReference type="SUPFAM" id="SSF117892">
    <property type="entry name" value="Band 7/SPFH domain"/>
    <property type="match status" value="1"/>
</dbReference>
<dbReference type="Gene3D" id="3.30.479.30">
    <property type="entry name" value="Band 7 domain"/>
    <property type="match status" value="1"/>
</dbReference>
<dbReference type="KEGG" id="glj:GKIL_3108"/>
<dbReference type="SMART" id="SM00244">
    <property type="entry name" value="PHB"/>
    <property type="match status" value="1"/>
</dbReference>
<dbReference type="HOGENOM" id="CLU_1048729_0_0_3"/>
<feature type="coiled-coil region" evidence="1">
    <location>
        <begin position="198"/>
        <end position="243"/>
    </location>
</feature>
<reference evidence="4 5" key="1">
    <citation type="journal article" date="2013" name="PLoS ONE">
        <title>Cultivation and Complete Genome Sequencing of Gloeobacter kilaueensis sp. nov., from a Lava Cave in Kilauea Caldera, Hawai'i.</title>
        <authorList>
            <person name="Saw J.H."/>
            <person name="Schatz M."/>
            <person name="Brown M.V."/>
            <person name="Kunkel D.D."/>
            <person name="Foster J.S."/>
            <person name="Shick H."/>
            <person name="Christensen S."/>
            <person name="Hou S."/>
            <person name="Wan X."/>
            <person name="Donachie S.P."/>
        </authorList>
    </citation>
    <scope>NUCLEOTIDE SEQUENCE [LARGE SCALE GENOMIC DNA]</scope>
    <source>
        <strain evidence="5">JS</strain>
    </source>
</reference>
<proteinExistence type="predicted"/>
<dbReference type="eggNOG" id="COG0330">
    <property type="taxonomic scope" value="Bacteria"/>
</dbReference>
<keyword evidence="2" id="KW-0812">Transmembrane</keyword>
<keyword evidence="2" id="KW-1133">Transmembrane helix</keyword>
<keyword evidence="2" id="KW-0472">Membrane</keyword>
<dbReference type="Pfam" id="PF01145">
    <property type="entry name" value="Band_7"/>
    <property type="match status" value="1"/>
</dbReference>
<dbReference type="STRING" id="1183438.GKIL_3108"/>
<evidence type="ECO:0000313" key="5">
    <source>
        <dbReference type="Proteomes" id="UP000017396"/>
    </source>
</evidence>
<keyword evidence="1" id="KW-0175">Coiled coil</keyword>
<feature type="transmembrane region" description="Helical" evidence="2">
    <location>
        <begin position="7"/>
        <end position="28"/>
    </location>
</feature>
<dbReference type="PRINTS" id="PR00679">
    <property type="entry name" value="PROHIBITIN"/>
</dbReference>
<dbReference type="CDD" id="cd03401">
    <property type="entry name" value="SPFH_prohibitin"/>
    <property type="match status" value="1"/>
</dbReference>
<keyword evidence="5" id="KW-1185">Reference proteome</keyword>
<dbReference type="PANTHER" id="PTHR23222:SF0">
    <property type="entry name" value="PROHIBITIN 1"/>
    <property type="match status" value="1"/>
</dbReference>
<dbReference type="PANTHER" id="PTHR23222">
    <property type="entry name" value="PROHIBITIN"/>
    <property type="match status" value="1"/>
</dbReference>
<evidence type="ECO:0000259" key="3">
    <source>
        <dbReference type="SMART" id="SM00244"/>
    </source>
</evidence>
<evidence type="ECO:0000256" key="2">
    <source>
        <dbReference type="SAM" id="Phobius"/>
    </source>
</evidence>
<dbReference type="RefSeq" id="WP_023174610.1">
    <property type="nucleotide sequence ID" value="NC_022600.1"/>
</dbReference>
<dbReference type="EMBL" id="CP003587">
    <property type="protein sequence ID" value="AGY59354.1"/>
    <property type="molecule type" value="Genomic_DNA"/>
</dbReference>
<dbReference type="GO" id="GO:0016020">
    <property type="term" value="C:membrane"/>
    <property type="evidence" value="ECO:0007669"/>
    <property type="project" value="InterPro"/>
</dbReference>
<dbReference type="InterPro" id="IPR000163">
    <property type="entry name" value="Prohibitin"/>
</dbReference>
<accession>U5QP62</accession>
<dbReference type="Proteomes" id="UP000017396">
    <property type="component" value="Chromosome"/>
</dbReference>
<dbReference type="InterPro" id="IPR001107">
    <property type="entry name" value="Band_7"/>
</dbReference>
<dbReference type="OrthoDB" id="581469at2"/>
<evidence type="ECO:0000313" key="4">
    <source>
        <dbReference type="EMBL" id="AGY59354.1"/>
    </source>
</evidence>
<organism evidence="4 5">
    <name type="scientific">Gloeobacter kilaueensis (strain ATCC BAA-2537 / CCAP 1431/1 / ULC 316 / JS1)</name>
    <dbReference type="NCBI Taxonomy" id="1183438"/>
    <lineage>
        <taxon>Bacteria</taxon>
        <taxon>Bacillati</taxon>
        <taxon>Cyanobacteriota</taxon>
        <taxon>Cyanophyceae</taxon>
        <taxon>Gloeobacterales</taxon>
        <taxon>Gloeobacteraceae</taxon>
        <taxon>Gloeobacter</taxon>
    </lineage>
</organism>
<sequence>MSSDRQNWLFWGPQIIGVLILAFLLVSLNPVRFVGNGENLVVFSWLGGIQREALQPGAHLVLPVVSQTIPFDIKTQTLTFKNGGENTYGPRVVALTRDGQEISTEVTMQFVVADPAKVYETLGTDYIDRIAPIVRSVISSETSGFSAQALYSTKRPLLQAQIRERVAGNLGPYGINVLDLLLRDVSFDKDFVSAIEAKTIAENQLAKKDYEIDQATQEAKTAISEAQAEAGRLGAKADALTKNPAYLRVVQSGVLGDTLDTLVTR</sequence>